<name>A0A8J4UB26_CLAMG</name>
<feature type="non-terminal residue" evidence="1">
    <location>
        <position position="99"/>
    </location>
</feature>
<dbReference type="Proteomes" id="UP000727407">
    <property type="component" value="Unassembled WGS sequence"/>
</dbReference>
<organism evidence="1 2">
    <name type="scientific">Clarias magur</name>
    <name type="common">Asian catfish</name>
    <name type="synonym">Macropteronotus magur</name>
    <dbReference type="NCBI Taxonomy" id="1594786"/>
    <lineage>
        <taxon>Eukaryota</taxon>
        <taxon>Metazoa</taxon>
        <taxon>Chordata</taxon>
        <taxon>Craniata</taxon>
        <taxon>Vertebrata</taxon>
        <taxon>Euteleostomi</taxon>
        <taxon>Actinopterygii</taxon>
        <taxon>Neopterygii</taxon>
        <taxon>Teleostei</taxon>
        <taxon>Ostariophysi</taxon>
        <taxon>Siluriformes</taxon>
        <taxon>Clariidae</taxon>
        <taxon>Clarias</taxon>
    </lineage>
</organism>
<protein>
    <submittedName>
        <fullName evidence="1">Uncharacterized protein</fullName>
    </submittedName>
</protein>
<dbReference type="AlphaFoldDB" id="A0A8J4UB26"/>
<comment type="caution">
    <text evidence="1">The sequence shown here is derived from an EMBL/GenBank/DDBJ whole genome shotgun (WGS) entry which is preliminary data.</text>
</comment>
<gene>
    <name evidence="1" type="ORF">DAT39_015696</name>
</gene>
<reference evidence="1" key="1">
    <citation type="submission" date="2020-07" db="EMBL/GenBank/DDBJ databases">
        <title>Clarias magur genome sequencing, assembly and annotation.</title>
        <authorList>
            <person name="Kushwaha B."/>
            <person name="Kumar R."/>
            <person name="Das P."/>
            <person name="Joshi C.G."/>
            <person name="Kumar D."/>
            <person name="Nagpure N.S."/>
            <person name="Pandey M."/>
            <person name="Agarwal S."/>
            <person name="Srivastava S."/>
            <person name="Singh M."/>
            <person name="Sahoo L."/>
            <person name="Jayasankar P."/>
            <person name="Meher P.K."/>
            <person name="Koringa P.G."/>
            <person name="Iquebal M.A."/>
            <person name="Das S.P."/>
            <person name="Bit A."/>
            <person name="Patnaik S."/>
            <person name="Patel N."/>
            <person name="Shah T.M."/>
            <person name="Hinsu A."/>
            <person name="Jena J.K."/>
        </authorList>
    </citation>
    <scope>NUCLEOTIDE SEQUENCE</scope>
    <source>
        <strain evidence="1">CIFAMagur01</strain>
        <tissue evidence="1">Testis</tissue>
    </source>
</reference>
<sequence>MKVLENKIPRSGVCADDISFIRTEPIFGVCFPPQLLTNSVSLMEFMIRAHLFTLSFFTGLLSFCPLQMAHPPAVHLICLSSEPMHPSAEHTSVRNTGLQ</sequence>
<evidence type="ECO:0000313" key="2">
    <source>
        <dbReference type="Proteomes" id="UP000727407"/>
    </source>
</evidence>
<evidence type="ECO:0000313" key="1">
    <source>
        <dbReference type="EMBL" id="KAF5894624.1"/>
    </source>
</evidence>
<dbReference type="EMBL" id="QNUK01000366">
    <property type="protein sequence ID" value="KAF5894624.1"/>
    <property type="molecule type" value="Genomic_DNA"/>
</dbReference>
<proteinExistence type="predicted"/>
<accession>A0A8J4UB26</accession>
<keyword evidence="2" id="KW-1185">Reference proteome</keyword>